<dbReference type="Gene3D" id="2.40.160.180">
    <property type="entry name" value="Carbohydrate-selective porin OprB"/>
    <property type="match status" value="1"/>
</dbReference>
<dbReference type="AlphaFoldDB" id="A0A1J5SSW5"/>
<dbReference type="InterPro" id="IPR007049">
    <property type="entry name" value="Carb-sel_porin_OprB"/>
</dbReference>
<sequence length="455" mass="51154">MSFKFPGCLGAAFSPFGLAVILLGFAMPTWCLADTSDVEDTTARYQLTYNWQRHPAYQAAYTGPNSLIAGHETMYTFTTDAFLGFRPWKDGEVYLTPEISQGVPFSNNLVGLGGFTNGEITRAAGPNPTLYRQKLFLRQTWNNGGGAEHVEGGQNQLAGWRDKNRVVLTAGNFSILDVFDPNTYAKDPRTQFMNWGNWTYAAYDYAADARGFGWGFTTEWYQDDWVLRFGRMTGPRNPNDLPIDYAIGKHYGDQLEIEHEHTLYGRPGAVRVMGWRNRAVLASFNDALAWLNTHPGQYTGPDALVAVRNGEKIKYGVGINIEQEMSDSTGFFLRTMKADGRTETYAFTEVDASFSSGFLIKGGNWGRSEDTVGLSVMRNMLSTDRRRFLEAGGISYFIGDGKLNYRPEDIFEGFYSFSLGKDCWLTADYQRIQNPAYNADRGPIDVYALRFHLEL</sequence>
<organism evidence="1">
    <name type="scientific">mine drainage metagenome</name>
    <dbReference type="NCBI Taxonomy" id="410659"/>
    <lineage>
        <taxon>unclassified sequences</taxon>
        <taxon>metagenomes</taxon>
        <taxon>ecological metagenomes</taxon>
    </lineage>
</organism>
<comment type="caution">
    <text evidence="1">The sequence shown here is derived from an EMBL/GenBank/DDBJ whole genome shotgun (WGS) entry which is preliminary data.</text>
</comment>
<accession>A0A1J5SSW5</accession>
<protein>
    <submittedName>
        <fullName evidence="1">Carbohydrate-selective porin, OprB family</fullName>
    </submittedName>
</protein>
<dbReference type="EMBL" id="MLJW01000055">
    <property type="protein sequence ID" value="OIR04716.1"/>
    <property type="molecule type" value="Genomic_DNA"/>
</dbReference>
<name>A0A1J5SSW5_9ZZZZ</name>
<dbReference type="GO" id="GO:0015288">
    <property type="term" value="F:porin activity"/>
    <property type="evidence" value="ECO:0007669"/>
    <property type="project" value="InterPro"/>
</dbReference>
<proteinExistence type="predicted"/>
<dbReference type="GO" id="GO:0008643">
    <property type="term" value="P:carbohydrate transport"/>
    <property type="evidence" value="ECO:0007669"/>
    <property type="project" value="InterPro"/>
</dbReference>
<gene>
    <name evidence="1" type="ORF">GALL_131020</name>
</gene>
<dbReference type="GO" id="GO:0016020">
    <property type="term" value="C:membrane"/>
    <property type="evidence" value="ECO:0007669"/>
    <property type="project" value="InterPro"/>
</dbReference>
<dbReference type="Pfam" id="PF04966">
    <property type="entry name" value="OprB"/>
    <property type="match status" value="1"/>
</dbReference>
<reference evidence="1" key="1">
    <citation type="submission" date="2016-10" db="EMBL/GenBank/DDBJ databases">
        <title>Sequence of Gallionella enrichment culture.</title>
        <authorList>
            <person name="Poehlein A."/>
            <person name="Muehling M."/>
            <person name="Daniel R."/>
        </authorList>
    </citation>
    <scope>NUCLEOTIDE SEQUENCE</scope>
</reference>
<dbReference type="InterPro" id="IPR038673">
    <property type="entry name" value="OprB_sf"/>
</dbReference>
<evidence type="ECO:0000313" key="1">
    <source>
        <dbReference type="EMBL" id="OIR04716.1"/>
    </source>
</evidence>